<sequence length="451" mass="48935">MRRVRRVAVGAPQEIRMRRLILAALLCGVGQAAAAQDVLGSDATAAEIRILGELDPSLRKAQAVVNNDIITDTDVEHRLNLVIVANGGQIDPEEKTRLRLQVIRNLIDEKIQVQQAASKDIKIADAEVDATFRRVATNFKQTPEGFAAFLRNAGSSPASIKAQIRGELAWSRLLRRDVESKVNVGDDEVQAMIARMTASKGSEELALRKIFLAASSENQEQVLREAAVYVGEIRAGSSFTVYARQVSQDATRNAGGSIGWVTAGQLSDNVAAVVKEMKPGETSEPIVVPGGVEIWHLETKRQAMMGDPGDAVLNLKQLSVAFPEGITETAGQALVKTFQAGTQAMGGCARVDEVAKSLGAEVAGREMKLKELPPALQTIMSQLKIGQATPPFGSSKDGIRVLVLCDRDDSATQAKIPSFDEVYAQMNDERVNRQAQKLMRNLRRDAIIDYR</sequence>
<keyword evidence="3" id="KW-0574">Periplasm</keyword>
<dbReference type="Proteomes" id="UP000317894">
    <property type="component" value="Unassembled WGS sequence"/>
</dbReference>
<dbReference type="SUPFAM" id="SSF109998">
    <property type="entry name" value="Triger factor/SurA peptide-binding domain-like"/>
    <property type="match status" value="1"/>
</dbReference>
<organism evidence="12 13">
    <name type="scientific">Glacieibacterium frigidum</name>
    <dbReference type="NCBI Taxonomy" id="2593303"/>
    <lineage>
        <taxon>Bacteria</taxon>
        <taxon>Pseudomonadati</taxon>
        <taxon>Pseudomonadota</taxon>
        <taxon>Alphaproteobacteria</taxon>
        <taxon>Sphingomonadales</taxon>
        <taxon>Sphingosinicellaceae</taxon>
        <taxon>Glacieibacterium</taxon>
    </lineage>
</organism>
<feature type="domain" description="PpiC" evidence="11">
    <location>
        <begin position="202"/>
        <end position="299"/>
    </location>
</feature>
<evidence type="ECO:0000256" key="3">
    <source>
        <dbReference type="ARBA" id="ARBA00022764"/>
    </source>
</evidence>
<evidence type="ECO:0000313" key="13">
    <source>
        <dbReference type="Proteomes" id="UP000317894"/>
    </source>
</evidence>
<dbReference type="AlphaFoldDB" id="A0A552UH90"/>
<evidence type="ECO:0000256" key="9">
    <source>
        <dbReference type="PROSITE-ProRule" id="PRU00278"/>
    </source>
</evidence>
<dbReference type="Pfam" id="PF00639">
    <property type="entry name" value="Rotamase"/>
    <property type="match status" value="1"/>
</dbReference>
<keyword evidence="2 10" id="KW-0732">Signal</keyword>
<dbReference type="SUPFAM" id="SSF54534">
    <property type="entry name" value="FKBP-like"/>
    <property type="match status" value="2"/>
</dbReference>
<reference evidence="12 13" key="1">
    <citation type="submission" date="2019-07" db="EMBL/GenBank/DDBJ databases">
        <title>Novel species isolated from glacier.</title>
        <authorList>
            <person name="Liu Q."/>
            <person name="Xin Y.-H."/>
        </authorList>
    </citation>
    <scope>NUCLEOTIDE SEQUENCE [LARGE SCALE GENOMIC DNA]</scope>
    <source>
        <strain evidence="12 13">LB1R16</strain>
    </source>
</reference>
<dbReference type="InterPro" id="IPR000297">
    <property type="entry name" value="PPIase_PpiC"/>
</dbReference>
<evidence type="ECO:0000256" key="7">
    <source>
        <dbReference type="ARBA" id="ARBA00030642"/>
    </source>
</evidence>
<keyword evidence="6 9" id="KW-0413">Isomerase</keyword>
<dbReference type="OrthoDB" id="9791746at2"/>
<dbReference type="GO" id="GO:0003755">
    <property type="term" value="F:peptidyl-prolyl cis-trans isomerase activity"/>
    <property type="evidence" value="ECO:0007669"/>
    <property type="project" value="UniProtKB-KW"/>
</dbReference>
<keyword evidence="5" id="KW-0143">Chaperone</keyword>
<feature type="chain" id="PRO_5021821196" description="Parvulin-like PPIase" evidence="10">
    <location>
        <begin position="35"/>
        <end position="451"/>
    </location>
</feature>
<feature type="signal peptide" evidence="10">
    <location>
        <begin position="1"/>
        <end position="34"/>
    </location>
</feature>
<keyword evidence="4 9" id="KW-0697">Rotamase</keyword>
<evidence type="ECO:0000256" key="4">
    <source>
        <dbReference type="ARBA" id="ARBA00023110"/>
    </source>
</evidence>
<evidence type="ECO:0000256" key="1">
    <source>
        <dbReference type="ARBA" id="ARBA00018370"/>
    </source>
</evidence>
<dbReference type="InterPro" id="IPR015391">
    <property type="entry name" value="SurA_N"/>
</dbReference>
<dbReference type="InterPro" id="IPR050280">
    <property type="entry name" value="OMP_Chaperone_SurA"/>
</dbReference>
<protein>
    <recommendedName>
        <fullName evidence="1">Parvulin-like PPIase</fullName>
    </recommendedName>
    <alternativeName>
        <fullName evidence="7">Peptidyl-prolyl cis-trans isomerase plp</fullName>
    </alternativeName>
    <alternativeName>
        <fullName evidence="8">Rotamase plp</fullName>
    </alternativeName>
</protein>
<evidence type="ECO:0000259" key="11">
    <source>
        <dbReference type="PROSITE" id="PS50198"/>
    </source>
</evidence>
<gene>
    <name evidence="12" type="ORF">FMM06_05390</name>
</gene>
<evidence type="ECO:0000256" key="8">
    <source>
        <dbReference type="ARBA" id="ARBA00031484"/>
    </source>
</evidence>
<evidence type="ECO:0000256" key="6">
    <source>
        <dbReference type="ARBA" id="ARBA00023235"/>
    </source>
</evidence>
<evidence type="ECO:0000313" key="12">
    <source>
        <dbReference type="EMBL" id="TRW17584.1"/>
    </source>
</evidence>
<evidence type="ECO:0000256" key="10">
    <source>
        <dbReference type="SAM" id="SignalP"/>
    </source>
</evidence>
<dbReference type="InterPro" id="IPR027304">
    <property type="entry name" value="Trigger_fact/SurA_dom_sf"/>
</dbReference>
<dbReference type="PANTHER" id="PTHR47637:SF1">
    <property type="entry name" value="CHAPERONE SURA"/>
    <property type="match status" value="1"/>
</dbReference>
<comment type="caution">
    <text evidence="12">The sequence shown here is derived from an EMBL/GenBank/DDBJ whole genome shotgun (WGS) entry which is preliminary data.</text>
</comment>
<dbReference type="InterPro" id="IPR046357">
    <property type="entry name" value="PPIase_dom_sf"/>
</dbReference>
<dbReference type="Gene3D" id="1.10.4030.10">
    <property type="entry name" value="Porin chaperone SurA, peptide-binding domain"/>
    <property type="match status" value="1"/>
</dbReference>
<dbReference type="Gene3D" id="3.10.50.40">
    <property type="match status" value="1"/>
</dbReference>
<proteinExistence type="predicted"/>
<evidence type="ECO:0000256" key="2">
    <source>
        <dbReference type="ARBA" id="ARBA00022729"/>
    </source>
</evidence>
<name>A0A552UH90_9SPHN</name>
<evidence type="ECO:0000256" key="5">
    <source>
        <dbReference type="ARBA" id="ARBA00023186"/>
    </source>
</evidence>
<dbReference type="PANTHER" id="PTHR47637">
    <property type="entry name" value="CHAPERONE SURA"/>
    <property type="match status" value="1"/>
</dbReference>
<accession>A0A552UH90</accession>
<dbReference type="Pfam" id="PF09312">
    <property type="entry name" value="SurA_N"/>
    <property type="match status" value="1"/>
</dbReference>
<dbReference type="EMBL" id="VJWA01000001">
    <property type="protein sequence ID" value="TRW17584.1"/>
    <property type="molecule type" value="Genomic_DNA"/>
</dbReference>
<dbReference type="PROSITE" id="PS50198">
    <property type="entry name" value="PPIC_PPIASE_2"/>
    <property type="match status" value="1"/>
</dbReference>
<keyword evidence="13" id="KW-1185">Reference proteome</keyword>